<name>A0A2I0AHJ5_9ASPA</name>
<sequence length="65" mass="7214">MNPSGWTLSPEKPSKVVPTRRRFASLSPIWRKADSNRISAALPESRSTRRTSKSVMRATTTIGSL</sequence>
<evidence type="ECO:0000313" key="2">
    <source>
        <dbReference type="EMBL" id="PKA54985.1"/>
    </source>
</evidence>
<feature type="compositionally biased region" description="Polar residues" evidence="1">
    <location>
        <begin position="53"/>
        <end position="65"/>
    </location>
</feature>
<dbReference type="Proteomes" id="UP000236161">
    <property type="component" value="Unassembled WGS sequence"/>
</dbReference>
<dbReference type="AlphaFoldDB" id="A0A2I0AHJ5"/>
<feature type="region of interest" description="Disordered" evidence="1">
    <location>
        <begin position="40"/>
        <end position="65"/>
    </location>
</feature>
<gene>
    <name evidence="2" type="ORF">AXF42_Ash003621</name>
</gene>
<accession>A0A2I0AHJ5</accession>
<reference evidence="2 3" key="1">
    <citation type="journal article" date="2017" name="Nature">
        <title>The Apostasia genome and the evolution of orchids.</title>
        <authorList>
            <person name="Zhang G.Q."/>
            <person name="Liu K.W."/>
            <person name="Li Z."/>
            <person name="Lohaus R."/>
            <person name="Hsiao Y.Y."/>
            <person name="Niu S.C."/>
            <person name="Wang J.Y."/>
            <person name="Lin Y.C."/>
            <person name="Xu Q."/>
            <person name="Chen L.J."/>
            <person name="Yoshida K."/>
            <person name="Fujiwara S."/>
            <person name="Wang Z.W."/>
            <person name="Zhang Y.Q."/>
            <person name="Mitsuda N."/>
            <person name="Wang M."/>
            <person name="Liu G.H."/>
            <person name="Pecoraro L."/>
            <person name="Huang H.X."/>
            <person name="Xiao X.J."/>
            <person name="Lin M."/>
            <person name="Wu X.Y."/>
            <person name="Wu W.L."/>
            <person name="Chen Y.Y."/>
            <person name="Chang S.B."/>
            <person name="Sakamoto S."/>
            <person name="Ohme-Takagi M."/>
            <person name="Yagi M."/>
            <person name="Zeng S.J."/>
            <person name="Shen C.Y."/>
            <person name="Yeh C.M."/>
            <person name="Luo Y.B."/>
            <person name="Tsai W.C."/>
            <person name="Van de Peer Y."/>
            <person name="Liu Z.J."/>
        </authorList>
    </citation>
    <scope>NUCLEOTIDE SEQUENCE [LARGE SCALE GENOMIC DNA]</scope>
    <source>
        <strain evidence="3">cv. Shenzhen</strain>
        <tissue evidence="2">Stem</tissue>
    </source>
</reference>
<dbReference type="EMBL" id="KZ451980">
    <property type="protein sequence ID" value="PKA54985.1"/>
    <property type="molecule type" value="Genomic_DNA"/>
</dbReference>
<organism evidence="2 3">
    <name type="scientific">Apostasia shenzhenica</name>
    <dbReference type="NCBI Taxonomy" id="1088818"/>
    <lineage>
        <taxon>Eukaryota</taxon>
        <taxon>Viridiplantae</taxon>
        <taxon>Streptophyta</taxon>
        <taxon>Embryophyta</taxon>
        <taxon>Tracheophyta</taxon>
        <taxon>Spermatophyta</taxon>
        <taxon>Magnoliopsida</taxon>
        <taxon>Liliopsida</taxon>
        <taxon>Asparagales</taxon>
        <taxon>Orchidaceae</taxon>
        <taxon>Apostasioideae</taxon>
        <taxon>Apostasia</taxon>
    </lineage>
</organism>
<evidence type="ECO:0000313" key="3">
    <source>
        <dbReference type="Proteomes" id="UP000236161"/>
    </source>
</evidence>
<keyword evidence="3" id="KW-1185">Reference proteome</keyword>
<proteinExistence type="predicted"/>
<protein>
    <submittedName>
        <fullName evidence="2">Uncharacterized protein</fullName>
    </submittedName>
</protein>
<evidence type="ECO:0000256" key="1">
    <source>
        <dbReference type="SAM" id="MobiDB-lite"/>
    </source>
</evidence>
<feature type="region of interest" description="Disordered" evidence="1">
    <location>
        <begin position="1"/>
        <end position="20"/>
    </location>
</feature>